<name>A0A6J5MMG8_9CAUD</name>
<organism evidence="2">
    <name type="scientific">uncultured Caudovirales phage</name>
    <dbReference type="NCBI Taxonomy" id="2100421"/>
    <lineage>
        <taxon>Viruses</taxon>
        <taxon>Duplodnaviria</taxon>
        <taxon>Heunggongvirae</taxon>
        <taxon>Uroviricota</taxon>
        <taxon>Caudoviricetes</taxon>
        <taxon>Peduoviridae</taxon>
        <taxon>Maltschvirus</taxon>
        <taxon>Maltschvirus maltsch</taxon>
    </lineage>
</organism>
<protein>
    <submittedName>
        <fullName evidence="2">Uncharacterized protein</fullName>
    </submittedName>
</protein>
<proteinExistence type="predicted"/>
<gene>
    <name evidence="2" type="ORF">UFOVP513_37</name>
</gene>
<feature type="transmembrane region" description="Helical" evidence="1">
    <location>
        <begin position="20"/>
        <end position="47"/>
    </location>
</feature>
<sequence>MDKDEINAMVEAHRQAAWRAGWLCGFAWTALGVVIAAAIYSSFVVIADKSHTKIEKKK</sequence>
<accession>A0A6J5MMG8</accession>
<reference evidence="2" key="1">
    <citation type="submission" date="2020-04" db="EMBL/GenBank/DDBJ databases">
        <authorList>
            <person name="Chiriac C."/>
            <person name="Salcher M."/>
            <person name="Ghai R."/>
            <person name="Kavagutti S V."/>
        </authorList>
    </citation>
    <scope>NUCLEOTIDE SEQUENCE</scope>
</reference>
<keyword evidence="1" id="KW-0472">Membrane</keyword>
<keyword evidence="1" id="KW-0812">Transmembrane</keyword>
<keyword evidence="1" id="KW-1133">Transmembrane helix</keyword>
<evidence type="ECO:0000313" key="2">
    <source>
        <dbReference type="EMBL" id="CAB4147532.1"/>
    </source>
</evidence>
<evidence type="ECO:0000256" key="1">
    <source>
        <dbReference type="SAM" id="Phobius"/>
    </source>
</evidence>
<dbReference type="EMBL" id="LR796476">
    <property type="protein sequence ID" value="CAB4147532.1"/>
    <property type="molecule type" value="Genomic_DNA"/>
</dbReference>